<protein>
    <submittedName>
        <fullName evidence="1">Uncharacterized protein</fullName>
    </submittedName>
</protein>
<proteinExistence type="predicted"/>
<organism evidence="1">
    <name type="scientific">marine metagenome</name>
    <dbReference type="NCBI Taxonomy" id="408172"/>
    <lineage>
        <taxon>unclassified sequences</taxon>
        <taxon>metagenomes</taxon>
        <taxon>ecological metagenomes</taxon>
    </lineage>
</organism>
<reference evidence="1" key="1">
    <citation type="submission" date="2018-05" db="EMBL/GenBank/DDBJ databases">
        <authorList>
            <person name="Lanie J.A."/>
            <person name="Ng W.-L."/>
            <person name="Kazmierczak K.M."/>
            <person name="Andrzejewski T.M."/>
            <person name="Davidsen T.M."/>
            <person name="Wayne K.J."/>
            <person name="Tettelin H."/>
            <person name="Glass J.I."/>
            <person name="Rusch D."/>
            <person name="Podicherti R."/>
            <person name="Tsui H.-C.T."/>
            <person name="Winkler M.E."/>
        </authorList>
    </citation>
    <scope>NUCLEOTIDE SEQUENCE</scope>
</reference>
<evidence type="ECO:0000313" key="1">
    <source>
        <dbReference type="EMBL" id="SVB11266.1"/>
    </source>
</evidence>
<accession>A0A382BBU5</accession>
<name>A0A382BBU5_9ZZZZ</name>
<dbReference type="EMBL" id="UINC01029101">
    <property type="protein sequence ID" value="SVB11266.1"/>
    <property type="molecule type" value="Genomic_DNA"/>
</dbReference>
<gene>
    <name evidence="1" type="ORF">METZ01_LOCUS164120</name>
</gene>
<sequence>MKRAILVLMLILASLSIIWANGKNVKHPANKPYIPTQMEWLLMELKTSLPNKFDNIDIMFRQDLDYPEKVQVIFLHDSDDSYQKLKSLGDKYSQSILTRAKLRQWSWIKVKLVYQNKQDKAKNKITY</sequence>
<dbReference type="AlphaFoldDB" id="A0A382BBU5"/>